<name>A0ABP0FD20_CLALP</name>
<feature type="domain" description="DOMON" evidence="2">
    <location>
        <begin position="54"/>
        <end position="95"/>
    </location>
</feature>
<keyword evidence="1" id="KW-0732">Signal</keyword>
<dbReference type="EMBL" id="CAWYQH010000046">
    <property type="protein sequence ID" value="CAK8677296.1"/>
    <property type="molecule type" value="Genomic_DNA"/>
</dbReference>
<accession>A0ABP0FD20</accession>
<feature type="chain" id="PRO_5045163004" description="DOMON domain-containing protein" evidence="1">
    <location>
        <begin position="22"/>
        <end position="95"/>
    </location>
</feature>
<comment type="caution">
    <text evidence="3">The sequence shown here is derived from an EMBL/GenBank/DDBJ whole genome shotgun (WGS) entry which is preliminary data.</text>
</comment>
<reference evidence="3 4" key="1">
    <citation type="submission" date="2024-02" db="EMBL/GenBank/DDBJ databases">
        <authorList>
            <person name="Daric V."/>
            <person name="Darras S."/>
        </authorList>
    </citation>
    <scope>NUCLEOTIDE SEQUENCE [LARGE SCALE GENOMIC DNA]</scope>
</reference>
<dbReference type="InterPro" id="IPR005018">
    <property type="entry name" value="DOMON_domain"/>
</dbReference>
<feature type="signal peptide" evidence="1">
    <location>
        <begin position="1"/>
        <end position="21"/>
    </location>
</feature>
<dbReference type="Proteomes" id="UP001642483">
    <property type="component" value="Unassembled WGS sequence"/>
</dbReference>
<evidence type="ECO:0000259" key="2">
    <source>
        <dbReference type="PROSITE" id="PS50836"/>
    </source>
</evidence>
<keyword evidence="4" id="KW-1185">Reference proteome</keyword>
<proteinExistence type="predicted"/>
<evidence type="ECO:0000256" key="1">
    <source>
        <dbReference type="SAM" id="SignalP"/>
    </source>
</evidence>
<gene>
    <name evidence="3" type="ORF">CVLEPA_LOCUS6690</name>
</gene>
<protein>
    <recommendedName>
        <fullName evidence="2">DOMON domain-containing protein</fullName>
    </recommendedName>
</protein>
<organism evidence="3 4">
    <name type="scientific">Clavelina lepadiformis</name>
    <name type="common">Light-bulb sea squirt</name>
    <name type="synonym">Ascidia lepadiformis</name>
    <dbReference type="NCBI Taxonomy" id="159417"/>
    <lineage>
        <taxon>Eukaryota</taxon>
        <taxon>Metazoa</taxon>
        <taxon>Chordata</taxon>
        <taxon>Tunicata</taxon>
        <taxon>Ascidiacea</taxon>
        <taxon>Aplousobranchia</taxon>
        <taxon>Clavelinidae</taxon>
        <taxon>Clavelina</taxon>
    </lineage>
</organism>
<evidence type="ECO:0000313" key="3">
    <source>
        <dbReference type="EMBL" id="CAK8677296.1"/>
    </source>
</evidence>
<sequence>MENWHKLLSTILMVLLARSLAQDGAKSKPSEKDRIVATSGGGGRWTFPSECKDGCRFIRWKSFSRNGEKWIEFNIRGMSRGYIAVAISTDEGMVR</sequence>
<dbReference type="PROSITE" id="PS50836">
    <property type="entry name" value="DOMON"/>
    <property type="match status" value="1"/>
</dbReference>
<evidence type="ECO:0000313" key="4">
    <source>
        <dbReference type="Proteomes" id="UP001642483"/>
    </source>
</evidence>